<reference evidence="11 12" key="1">
    <citation type="submission" date="2020-08" db="EMBL/GenBank/DDBJ databases">
        <title>Genomic Encyclopedia of Type Strains, Phase III (KMG-III): the genomes of soil and plant-associated and newly described type strains.</title>
        <authorList>
            <person name="Whitman W."/>
        </authorList>
    </citation>
    <scope>NUCLEOTIDE SEQUENCE [LARGE SCALE GENOMIC DNA]</scope>
    <source>
        <strain evidence="11 12">CECT 5862</strain>
    </source>
</reference>
<evidence type="ECO:0000313" key="12">
    <source>
        <dbReference type="Proteomes" id="UP000570361"/>
    </source>
</evidence>
<dbReference type="AlphaFoldDB" id="A0A7W5AYL2"/>
<dbReference type="Pfam" id="PF22673">
    <property type="entry name" value="MCP-like_PDC_1"/>
    <property type="match status" value="1"/>
</dbReference>
<dbReference type="SUPFAM" id="SSF58104">
    <property type="entry name" value="Methyl-accepting chemotaxis protein (MCP) signaling domain"/>
    <property type="match status" value="1"/>
</dbReference>
<keyword evidence="4 6" id="KW-0807">Transducer</keyword>
<feature type="region of interest" description="Disordered" evidence="7">
    <location>
        <begin position="611"/>
        <end position="633"/>
    </location>
</feature>
<gene>
    <name evidence="11" type="ORF">FHS18_003195</name>
</gene>
<evidence type="ECO:0000256" key="5">
    <source>
        <dbReference type="ARBA" id="ARBA00029447"/>
    </source>
</evidence>
<dbReference type="Gene3D" id="3.30.450.20">
    <property type="entry name" value="PAS domain"/>
    <property type="match status" value="1"/>
</dbReference>
<evidence type="ECO:0000256" key="8">
    <source>
        <dbReference type="SAM" id="Phobius"/>
    </source>
</evidence>
<dbReference type="SMART" id="SM00304">
    <property type="entry name" value="HAMP"/>
    <property type="match status" value="1"/>
</dbReference>
<feature type="domain" description="Methyl-accepting transducer" evidence="9">
    <location>
        <begin position="396"/>
        <end position="632"/>
    </location>
</feature>
<dbReference type="CDD" id="cd12912">
    <property type="entry name" value="PDC2_MCP_like"/>
    <property type="match status" value="1"/>
</dbReference>
<dbReference type="Gene3D" id="6.10.340.10">
    <property type="match status" value="1"/>
</dbReference>
<name>A0A7W5AYL2_9BACL</name>
<comment type="similarity">
    <text evidence="5">Belongs to the methyl-accepting chemotaxis (MCP) protein family.</text>
</comment>
<keyword evidence="12" id="KW-1185">Reference proteome</keyword>
<evidence type="ECO:0000256" key="7">
    <source>
        <dbReference type="SAM" id="MobiDB-lite"/>
    </source>
</evidence>
<dbReference type="EMBL" id="JACHXK010000006">
    <property type="protein sequence ID" value="MBB3111127.1"/>
    <property type="molecule type" value="Genomic_DNA"/>
</dbReference>
<keyword evidence="8" id="KW-0812">Transmembrane</keyword>
<evidence type="ECO:0000256" key="1">
    <source>
        <dbReference type="ARBA" id="ARBA00004236"/>
    </source>
</evidence>
<feature type="transmembrane region" description="Helical" evidence="8">
    <location>
        <begin position="302"/>
        <end position="324"/>
    </location>
</feature>
<dbReference type="PANTHER" id="PTHR32089">
    <property type="entry name" value="METHYL-ACCEPTING CHEMOTAXIS PROTEIN MCPB"/>
    <property type="match status" value="1"/>
</dbReference>
<proteinExistence type="inferred from homology"/>
<dbReference type="GO" id="GO:0005886">
    <property type="term" value="C:plasma membrane"/>
    <property type="evidence" value="ECO:0007669"/>
    <property type="project" value="UniProtKB-SubCell"/>
</dbReference>
<dbReference type="Proteomes" id="UP000570361">
    <property type="component" value="Unassembled WGS sequence"/>
</dbReference>
<dbReference type="Pfam" id="PF00015">
    <property type="entry name" value="MCPsignal"/>
    <property type="match status" value="1"/>
</dbReference>
<dbReference type="Pfam" id="PF00672">
    <property type="entry name" value="HAMP"/>
    <property type="match status" value="1"/>
</dbReference>
<dbReference type="SMART" id="SM00283">
    <property type="entry name" value="MA"/>
    <property type="match status" value="1"/>
</dbReference>
<accession>A0A7W5AYL2</accession>
<keyword evidence="2" id="KW-1003">Cell membrane</keyword>
<evidence type="ECO:0000256" key="2">
    <source>
        <dbReference type="ARBA" id="ARBA00022475"/>
    </source>
</evidence>
<dbReference type="PROSITE" id="PS50885">
    <property type="entry name" value="HAMP"/>
    <property type="match status" value="1"/>
</dbReference>
<dbReference type="PROSITE" id="PS50111">
    <property type="entry name" value="CHEMOTAXIS_TRANSDUC_2"/>
    <property type="match status" value="1"/>
</dbReference>
<feature type="transmembrane region" description="Helical" evidence="8">
    <location>
        <begin position="12"/>
        <end position="34"/>
    </location>
</feature>
<evidence type="ECO:0000256" key="3">
    <source>
        <dbReference type="ARBA" id="ARBA00023136"/>
    </source>
</evidence>
<dbReference type="CDD" id="cd11386">
    <property type="entry name" value="MCP_signal"/>
    <property type="match status" value="1"/>
</dbReference>
<evidence type="ECO:0000259" key="10">
    <source>
        <dbReference type="PROSITE" id="PS50885"/>
    </source>
</evidence>
<dbReference type="CDD" id="cd12913">
    <property type="entry name" value="PDC1_MCP_like"/>
    <property type="match status" value="1"/>
</dbReference>
<dbReference type="InterPro" id="IPR004089">
    <property type="entry name" value="MCPsignal_dom"/>
</dbReference>
<comment type="caution">
    <text evidence="11">The sequence shown here is derived from an EMBL/GenBank/DDBJ whole genome shotgun (WGS) entry which is preliminary data.</text>
</comment>
<keyword evidence="3 8" id="KW-0472">Membrane</keyword>
<keyword evidence="8" id="KW-1133">Transmembrane helix</keyword>
<dbReference type="PANTHER" id="PTHR32089:SF112">
    <property type="entry name" value="LYSOZYME-LIKE PROTEIN-RELATED"/>
    <property type="match status" value="1"/>
</dbReference>
<feature type="domain" description="HAMP" evidence="10">
    <location>
        <begin position="325"/>
        <end position="377"/>
    </location>
</feature>
<evidence type="ECO:0000259" key="9">
    <source>
        <dbReference type="PROSITE" id="PS50111"/>
    </source>
</evidence>
<evidence type="ECO:0000256" key="4">
    <source>
        <dbReference type="ARBA" id="ARBA00023224"/>
    </source>
</evidence>
<organism evidence="11 12">
    <name type="scientific">Paenibacillus phyllosphaerae</name>
    <dbReference type="NCBI Taxonomy" id="274593"/>
    <lineage>
        <taxon>Bacteria</taxon>
        <taxon>Bacillati</taxon>
        <taxon>Bacillota</taxon>
        <taxon>Bacilli</taxon>
        <taxon>Bacillales</taxon>
        <taxon>Paenibacillaceae</taxon>
        <taxon>Paenibacillus</taxon>
    </lineage>
</organism>
<sequence>MFQFKSIGRTAYFLIVPLLVIGMAGLVTHSNLVLHDTMDKDIEEIMTEKTKAVSGMLEQDILKPAHTAVNFARIVEGLQLQQYDLSFYETLSRQFIESDPNTFGVGMWLEPNVYRQGQPYFSAYAYRDGGSIATTQEYNTAEYDYPSQPWYAGARNTDQPFLFADIFYDEGLDIYTLTAAAPIYNAEGKMIGVTNSDMDLTTVTNLIKETSVAKTGYAALIDQNGQIIASGNGQTTRDMAEADAKDSMEKISAILASGRGMGILAGSEGDLGVFYHQIPNTNLYVSLVAPMSELMGELNNQVYSSIAIGVAVILILAAILYLFIRYMTRNIKKINDIAMHMADGDFTHKLELTSKDEFGTLAANFNRMSVSIKNTIQEVGAKSMIVSSTAEGLGRDAELARGAANVVVSDITLMSEGAQLQLKSTVDSATSLNELNVGVQRIAESASEVAVITRDMSIRADQGRSVVGEAISNMNVINASVKEVSVAVGRMENHSDRIGEIINVIAGITKQTNLLALNAGIEASRAGEHGRGFGVVAAEIGKLADQSKRSAEMITEIITEIKQDTASVVVAMNRGLTDVQSGTDTMKHVGAAFQHIVGEIQSVNERMLEISSSSEQMSAGSEQLSASSDEMSHLAQEAYGKTAQVQQSAGSQLAVAENVKASSAALMQLTKDLEEVINQFKV</sequence>
<dbReference type="InterPro" id="IPR003660">
    <property type="entry name" value="HAMP_dom"/>
</dbReference>
<feature type="compositionally biased region" description="Low complexity" evidence="7">
    <location>
        <begin position="611"/>
        <end position="622"/>
    </location>
</feature>
<evidence type="ECO:0000313" key="11">
    <source>
        <dbReference type="EMBL" id="MBB3111127.1"/>
    </source>
</evidence>
<dbReference type="RefSeq" id="WP_183600994.1">
    <property type="nucleotide sequence ID" value="NZ_JACHXK010000006.1"/>
</dbReference>
<protein>
    <submittedName>
        <fullName evidence="11">Methyl-accepting chemotaxis protein</fullName>
    </submittedName>
</protein>
<dbReference type="Gene3D" id="1.10.287.950">
    <property type="entry name" value="Methyl-accepting chemotaxis protein"/>
    <property type="match status" value="1"/>
</dbReference>
<dbReference type="GO" id="GO:0007165">
    <property type="term" value="P:signal transduction"/>
    <property type="evidence" value="ECO:0007669"/>
    <property type="project" value="UniProtKB-KW"/>
</dbReference>
<dbReference type="CDD" id="cd06225">
    <property type="entry name" value="HAMP"/>
    <property type="match status" value="1"/>
</dbReference>
<evidence type="ECO:0000256" key="6">
    <source>
        <dbReference type="PROSITE-ProRule" id="PRU00284"/>
    </source>
</evidence>
<comment type="subcellular location">
    <subcellularLocation>
        <location evidence="1">Cell membrane</location>
    </subcellularLocation>
</comment>